<accession>A0ACB9QIE6</accession>
<proteinExistence type="predicted"/>
<protein>
    <submittedName>
        <fullName evidence="1">Uncharacterized protein</fullName>
    </submittedName>
</protein>
<evidence type="ECO:0000313" key="1">
    <source>
        <dbReference type="EMBL" id="KAI4366210.1"/>
    </source>
</evidence>
<reference evidence="2" key="1">
    <citation type="journal article" date="2023" name="Front. Plant Sci.">
        <title>Chromosomal-level genome assembly of Melastoma candidum provides insights into trichome evolution.</title>
        <authorList>
            <person name="Zhong Y."/>
            <person name="Wu W."/>
            <person name="Sun C."/>
            <person name="Zou P."/>
            <person name="Liu Y."/>
            <person name="Dai S."/>
            <person name="Zhou R."/>
        </authorList>
    </citation>
    <scope>NUCLEOTIDE SEQUENCE [LARGE SCALE GENOMIC DNA]</scope>
</reference>
<gene>
    <name evidence="1" type="ORF">MLD38_022115</name>
</gene>
<comment type="caution">
    <text evidence="1">The sequence shown here is derived from an EMBL/GenBank/DDBJ whole genome shotgun (WGS) entry which is preliminary data.</text>
</comment>
<keyword evidence="2" id="KW-1185">Reference proteome</keyword>
<organism evidence="1 2">
    <name type="scientific">Melastoma candidum</name>
    <dbReference type="NCBI Taxonomy" id="119954"/>
    <lineage>
        <taxon>Eukaryota</taxon>
        <taxon>Viridiplantae</taxon>
        <taxon>Streptophyta</taxon>
        <taxon>Embryophyta</taxon>
        <taxon>Tracheophyta</taxon>
        <taxon>Spermatophyta</taxon>
        <taxon>Magnoliopsida</taxon>
        <taxon>eudicotyledons</taxon>
        <taxon>Gunneridae</taxon>
        <taxon>Pentapetalae</taxon>
        <taxon>rosids</taxon>
        <taxon>malvids</taxon>
        <taxon>Myrtales</taxon>
        <taxon>Melastomataceae</taxon>
        <taxon>Melastomatoideae</taxon>
        <taxon>Melastomateae</taxon>
        <taxon>Melastoma</taxon>
    </lineage>
</organism>
<dbReference type="Proteomes" id="UP001057402">
    <property type="component" value="Chromosome 6"/>
</dbReference>
<name>A0ACB9QIE6_9MYRT</name>
<dbReference type="EMBL" id="CM042885">
    <property type="protein sequence ID" value="KAI4366210.1"/>
    <property type="molecule type" value="Genomic_DNA"/>
</dbReference>
<sequence length="260" mass="28484">MKVAAETCGVRSIAIEGNDLDQLVVTGEGIDSACLATTLRKKVGDTTILKIEEDKPKDKKDDKKDEKKCEHYCPPPCNPCGPYPYYGMVCEQEPSLCIVIGRSSRPLVYLLLKMKQKIVIKVCMNCDRARSEAMKIAAKTCGVRTMGIEGNELDQLVVTGEGIDSACLTITLRKKVGPAVIVKIEEVKPAEKEQKKDEKPKCEWSCPPPPPPCKPCGPPPPCKPCGPPPCKPCGPPPCEPCPPYPYYLEACNREPYCAMM</sequence>
<evidence type="ECO:0000313" key="2">
    <source>
        <dbReference type="Proteomes" id="UP001057402"/>
    </source>
</evidence>